<sequence>MLNFGITPPPSKNS</sequence>
<accession>I3SU28</accession>
<proteinExistence type="evidence at transcript level"/>
<protein>
    <submittedName>
        <fullName evidence="1">Uncharacterized protein</fullName>
    </submittedName>
</protein>
<name>I3SU28_MEDTR</name>
<dbReference type="EMBL" id="BT143976">
    <property type="protein sequence ID" value="AFK43770.1"/>
    <property type="molecule type" value="mRNA"/>
</dbReference>
<organism evidence="1">
    <name type="scientific">Medicago truncatula</name>
    <name type="common">Barrel medic</name>
    <name type="synonym">Medicago tribuloides</name>
    <dbReference type="NCBI Taxonomy" id="3880"/>
    <lineage>
        <taxon>Eukaryota</taxon>
        <taxon>Viridiplantae</taxon>
        <taxon>Streptophyta</taxon>
        <taxon>Embryophyta</taxon>
        <taxon>Tracheophyta</taxon>
        <taxon>Spermatophyta</taxon>
        <taxon>Magnoliopsida</taxon>
        <taxon>eudicotyledons</taxon>
        <taxon>Gunneridae</taxon>
        <taxon>Pentapetalae</taxon>
        <taxon>rosids</taxon>
        <taxon>fabids</taxon>
        <taxon>Fabales</taxon>
        <taxon>Fabaceae</taxon>
        <taxon>Papilionoideae</taxon>
        <taxon>50 kb inversion clade</taxon>
        <taxon>NPAAA clade</taxon>
        <taxon>Hologalegina</taxon>
        <taxon>IRL clade</taxon>
        <taxon>Trifolieae</taxon>
        <taxon>Medicago</taxon>
    </lineage>
</organism>
<evidence type="ECO:0000313" key="1">
    <source>
        <dbReference type="EMBL" id="AFK43770.1"/>
    </source>
</evidence>
<reference evidence="1" key="1">
    <citation type="submission" date="2012-05" db="EMBL/GenBank/DDBJ databases">
        <authorList>
            <person name="Krishnakumar V."/>
            <person name="Cheung F."/>
            <person name="Xiao Y."/>
            <person name="Chan A."/>
            <person name="Moskal W.A."/>
            <person name="Town C.D."/>
        </authorList>
    </citation>
    <scope>NUCLEOTIDE SEQUENCE</scope>
</reference>